<evidence type="ECO:0000259" key="1">
    <source>
        <dbReference type="Pfam" id="PF07969"/>
    </source>
</evidence>
<reference evidence="3" key="1">
    <citation type="journal article" date="2019" name="Int. J. Syst. Evol. Microbiol.">
        <title>The Global Catalogue of Microorganisms (GCM) 10K type strain sequencing project: providing services to taxonomists for standard genome sequencing and annotation.</title>
        <authorList>
            <consortium name="The Broad Institute Genomics Platform"/>
            <consortium name="The Broad Institute Genome Sequencing Center for Infectious Disease"/>
            <person name="Wu L."/>
            <person name="Ma J."/>
        </authorList>
    </citation>
    <scope>NUCLEOTIDE SEQUENCE [LARGE SCALE GENOMIC DNA]</scope>
    <source>
        <strain evidence="3">JCM 18532</strain>
    </source>
</reference>
<keyword evidence="3" id="KW-1185">Reference proteome</keyword>
<dbReference type="InterPro" id="IPR032466">
    <property type="entry name" value="Metal_Hydrolase"/>
</dbReference>
<protein>
    <submittedName>
        <fullName evidence="2">Amidohydrolase family protein</fullName>
    </submittedName>
</protein>
<feature type="domain" description="Amidohydrolase 3" evidence="1">
    <location>
        <begin position="46"/>
        <end position="471"/>
    </location>
</feature>
<accession>A0ABP8YB82</accession>
<dbReference type="PANTHER" id="PTHR11647:SF1">
    <property type="entry name" value="COLLAPSIN RESPONSE MEDIATOR PROTEIN"/>
    <property type="match status" value="1"/>
</dbReference>
<dbReference type="NCBIfam" id="NF006560">
    <property type="entry name" value="PRK09061.1"/>
    <property type="match status" value="1"/>
</dbReference>
<dbReference type="RefSeq" id="WP_345525043.1">
    <property type="nucleotide sequence ID" value="NZ_BAABKN010000005.1"/>
</dbReference>
<dbReference type="PANTHER" id="PTHR11647">
    <property type="entry name" value="HYDRANTOINASE/DIHYDROPYRIMIDINASE FAMILY MEMBER"/>
    <property type="match status" value="1"/>
</dbReference>
<dbReference type="InterPro" id="IPR050378">
    <property type="entry name" value="Metallo-dep_Hydrolases_sf"/>
</dbReference>
<sequence length="492" mass="52232">MTTTIFRGGRVIDPEAGTETVADVVVTDGTVSQISPLPVLDGDATVVDVTGLVVGPGFVDLHSHVHSIAGQRLQAFDGVTTNLDLEAGLMPIDRAYAEAAAAGRVLNYGFSASWSDARGQVLAGITPAADFERSAGLLGNLDWQRTSSPAELAAWLDLLERELAAGALGIGILMGYAPRSDPAEYLAVARLAAAAGAPTFTHVRELVEADPTTPIDGSSEVTIAAAETGAAMHHCHVNSTSRRHVDRVLGTLETARAAGSRVTVEAYPYGMGSTSVGAFFLAPDRLPAWGLAPSSIVMVGSGERIADVRRLEEIRELDPGATCIVEFLDERDEADRELLRRALAYPDAIVASDAMPLEWPDHRADTREWPLPPGASTHPRTSGTFARSLRLMVIEHGLWDWPEAFRRCAYLPARVLDEVAPAMRAKGRLAAGADADLVVLDPQAVTDHATAAAPVRPSSGVRHLMVGGTFVIRDDELDPGAYPGRAVRGELR</sequence>
<dbReference type="EMBL" id="BAABKN010000005">
    <property type="protein sequence ID" value="GAA4725809.1"/>
    <property type="molecule type" value="Genomic_DNA"/>
</dbReference>
<proteinExistence type="predicted"/>
<dbReference type="InterPro" id="IPR011059">
    <property type="entry name" value="Metal-dep_hydrolase_composite"/>
</dbReference>
<dbReference type="Pfam" id="PF07969">
    <property type="entry name" value="Amidohydro_3"/>
    <property type="match status" value="1"/>
</dbReference>
<name>A0ABP8YB82_9ACTN</name>
<dbReference type="Proteomes" id="UP001499882">
    <property type="component" value="Unassembled WGS sequence"/>
</dbReference>
<dbReference type="Gene3D" id="3.20.20.140">
    <property type="entry name" value="Metal-dependent hydrolases"/>
    <property type="match status" value="1"/>
</dbReference>
<gene>
    <name evidence="2" type="ORF">GCM10023350_05610</name>
</gene>
<evidence type="ECO:0000313" key="2">
    <source>
        <dbReference type="EMBL" id="GAA4725809.1"/>
    </source>
</evidence>
<evidence type="ECO:0000313" key="3">
    <source>
        <dbReference type="Proteomes" id="UP001499882"/>
    </source>
</evidence>
<dbReference type="SUPFAM" id="SSF51338">
    <property type="entry name" value="Composite domain of metallo-dependent hydrolases"/>
    <property type="match status" value="1"/>
</dbReference>
<dbReference type="SUPFAM" id="SSF51556">
    <property type="entry name" value="Metallo-dependent hydrolases"/>
    <property type="match status" value="1"/>
</dbReference>
<comment type="caution">
    <text evidence="2">The sequence shown here is derived from an EMBL/GenBank/DDBJ whole genome shotgun (WGS) entry which is preliminary data.</text>
</comment>
<organism evidence="2 3">
    <name type="scientific">Nocardioides endophyticus</name>
    <dbReference type="NCBI Taxonomy" id="1353775"/>
    <lineage>
        <taxon>Bacteria</taxon>
        <taxon>Bacillati</taxon>
        <taxon>Actinomycetota</taxon>
        <taxon>Actinomycetes</taxon>
        <taxon>Propionibacteriales</taxon>
        <taxon>Nocardioidaceae</taxon>
        <taxon>Nocardioides</taxon>
    </lineage>
</organism>
<dbReference type="InterPro" id="IPR013108">
    <property type="entry name" value="Amidohydro_3"/>
</dbReference>
<dbReference type="Gene3D" id="2.30.40.10">
    <property type="entry name" value="Urease, subunit C, domain 1"/>
    <property type="match status" value="1"/>
</dbReference>